<feature type="transmembrane region" description="Helical" evidence="8">
    <location>
        <begin position="223"/>
        <end position="254"/>
    </location>
</feature>
<feature type="transmembrane region" description="Helical" evidence="8">
    <location>
        <begin position="133"/>
        <end position="153"/>
    </location>
</feature>
<comment type="subcellular location">
    <subcellularLocation>
        <location evidence="8">Cell inner membrane</location>
        <topology evidence="8">Multi-pass membrane protein</topology>
    </subcellularLocation>
    <subcellularLocation>
        <location evidence="1">Cell membrane</location>
        <topology evidence="1">Multi-pass membrane protein</topology>
    </subcellularLocation>
</comment>
<feature type="transmembrane region" description="Helical" evidence="8">
    <location>
        <begin position="60"/>
        <end position="77"/>
    </location>
</feature>
<keyword evidence="5 8" id="KW-0812">Transmembrane</keyword>
<reference evidence="9 10" key="1">
    <citation type="journal article" date="2016" name="Genome Biol. Evol.">
        <title>Comparative Genomic Analyses of the Moraxella catarrhalis Serosensitive and Seroresistant Lineages Demonstrate Their Independent Evolution.</title>
        <authorList>
            <person name="Earl J.P."/>
            <person name="de Vries S.P."/>
            <person name="Ahmed A."/>
            <person name="Powell E."/>
            <person name="Schultz M.P."/>
            <person name="Hermans P.W."/>
            <person name="Hill D.J."/>
            <person name="Zhou Z."/>
            <person name="Constantinidou C.I."/>
            <person name="Hu F.Z."/>
            <person name="Bootsma H.J."/>
            <person name="Ehrlich G.D."/>
        </authorList>
    </citation>
    <scope>NUCLEOTIDE SEQUENCE [LARGE SCALE GENOMIC DNA]</scope>
    <source>
        <strain evidence="9 10">Z7574</strain>
    </source>
</reference>
<evidence type="ECO:0000313" key="10">
    <source>
        <dbReference type="Proteomes" id="UP000078446"/>
    </source>
</evidence>
<dbReference type="EMBL" id="LXHE01000017">
    <property type="protein sequence ID" value="OAU99902.1"/>
    <property type="molecule type" value="Genomic_DNA"/>
</dbReference>
<dbReference type="GO" id="GO:0015295">
    <property type="term" value="F:solute:proton symporter activity"/>
    <property type="evidence" value="ECO:0007669"/>
    <property type="project" value="TreeGrafter"/>
</dbReference>
<evidence type="ECO:0000256" key="2">
    <source>
        <dbReference type="ARBA" id="ARBA00010100"/>
    </source>
</evidence>
<dbReference type="PANTHER" id="PTHR30003:SF0">
    <property type="entry name" value="GLYCOLATE PERMEASE GLCA-RELATED"/>
    <property type="match status" value="1"/>
</dbReference>
<protein>
    <recommendedName>
        <fullName evidence="8">L-lactate permease</fullName>
    </recommendedName>
</protein>
<evidence type="ECO:0000256" key="6">
    <source>
        <dbReference type="ARBA" id="ARBA00022989"/>
    </source>
</evidence>
<dbReference type="GO" id="GO:0015129">
    <property type="term" value="F:lactate transmembrane transporter activity"/>
    <property type="evidence" value="ECO:0007669"/>
    <property type="project" value="UniProtKB-UniRule"/>
</dbReference>
<feature type="transmembrane region" description="Helical" evidence="8">
    <location>
        <begin position="33"/>
        <end position="53"/>
    </location>
</feature>
<dbReference type="AlphaFoldDB" id="A0A7Z0UXF3"/>
<accession>A0A7Z0UXF3</accession>
<comment type="function">
    <text evidence="8">Uptake of L-lactate across the membrane. Can also transport D-lactate and glycolate.</text>
</comment>
<evidence type="ECO:0000256" key="8">
    <source>
        <dbReference type="RuleBase" id="RU365092"/>
    </source>
</evidence>
<gene>
    <name evidence="9" type="ORF">AO382_1697</name>
</gene>
<evidence type="ECO:0000313" key="9">
    <source>
        <dbReference type="EMBL" id="OAU99902.1"/>
    </source>
</evidence>
<dbReference type="PANTHER" id="PTHR30003">
    <property type="entry name" value="L-LACTATE PERMEASE"/>
    <property type="match status" value="1"/>
</dbReference>
<dbReference type="GO" id="GO:0005886">
    <property type="term" value="C:plasma membrane"/>
    <property type="evidence" value="ECO:0007669"/>
    <property type="project" value="UniProtKB-SubCell"/>
</dbReference>
<name>A0A7Z0UXF3_MORCA</name>
<feature type="transmembrane region" description="Helical" evidence="8">
    <location>
        <begin position="597"/>
        <end position="615"/>
    </location>
</feature>
<keyword evidence="6 8" id="KW-1133">Transmembrane helix</keyword>
<evidence type="ECO:0000256" key="7">
    <source>
        <dbReference type="ARBA" id="ARBA00023136"/>
    </source>
</evidence>
<comment type="caution">
    <text evidence="9">The sequence shown here is derived from an EMBL/GenBank/DDBJ whole genome shotgun (WGS) entry which is preliminary data.</text>
</comment>
<evidence type="ECO:0000256" key="3">
    <source>
        <dbReference type="ARBA" id="ARBA00022448"/>
    </source>
</evidence>
<proteinExistence type="inferred from homology"/>
<comment type="similarity">
    <text evidence="2 8">Belongs to the lactate permease family.</text>
</comment>
<sequence>MLKSIITNLSFQKSPEHLSAGDFFGSILCKQGVGMLTFLAMLPIMIVFLLLVVMRLPAKYAMSLAYLATAALSYFVWQTSGNQVAAATIHGVLTAVNVLFIVFSAILILNTLKYSGAINAIRQGFMDISADRRVQMIIVAWLFGCLIEGSTGWGTPSAVAAPLLLALGFPAMACVMAVLIIQSTPVSYGAVGTPLLIGVNSGLENKDDLTQALASIGMDLPAYIFNISGNVGMIHGMVGFLIPLILCGFLTLFFGQKRSFTEGLKAAPFAIFAGLAFTIPYALTAKFIGPELPSIVGAVVGLSLVIPAAKRGFLTPKQTFDFGPREGWEKEWVSEFTITNSTSNVAPKFSVMRAFSPYLLIITILIITRTIAPLKAWLTSDAVSIVFANILGTNITNKTQLLYSPGGVLLLVSILCIFIFGMKGNMVKKSWSESGKTMLAAAPALLFSVPMVQVFINSGTSPDAAVQILAMPKVLATSAAQAFEGMWPLVSPWIGSLGAFIAGSNTVSNMMFSHFQWGTATQIGLGVMDAAKVVSLQAVGGAAGNMISVHNVVAACAVVGLVNREGYVIRKTLIAMSYYVIQAGLIGMAIIFNPTYWVGAVIWPILFLFIMSKVGNKA</sequence>
<dbReference type="Pfam" id="PF02652">
    <property type="entry name" value="Lactate_perm"/>
    <property type="match status" value="1"/>
</dbReference>
<keyword evidence="7 8" id="KW-0472">Membrane</keyword>
<keyword evidence="8" id="KW-0997">Cell inner membrane</keyword>
<feature type="transmembrane region" description="Helical" evidence="8">
    <location>
        <begin position="186"/>
        <end position="203"/>
    </location>
</feature>
<evidence type="ECO:0000256" key="5">
    <source>
        <dbReference type="ARBA" id="ARBA00022692"/>
    </source>
</evidence>
<feature type="transmembrane region" description="Helical" evidence="8">
    <location>
        <begin position="159"/>
        <end position="179"/>
    </location>
</feature>
<feature type="transmembrane region" description="Helical" evidence="8">
    <location>
        <begin position="401"/>
        <end position="422"/>
    </location>
</feature>
<evidence type="ECO:0000256" key="4">
    <source>
        <dbReference type="ARBA" id="ARBA00022475"/>
    </source>
</evidence>
<keyword evidence="3 8" id="KW-0813">Transport</keyword>
<feature type="transmembrane region" description="Helical" evidence="8">
    <location>
        <begin position="295"/>
        <end position="313"/>
    </location>
</feature>
<dbReference type="Proteomes" id="UP000078446">
    <property type="component" value="Unassembled WGS sequence"/>
</dbReference>
<feature type="transmembrane region" description="Helical" evidence="8">
    <location>
        <begin position="89"/>
        <end position="112"/>
    </location>
</feature>
<keyword evidence="4" id="KW-1003">Cell membrane</keyword>
<organism evidence="9 10">
    <name type="scientific">Moraxella catarrhalis</name>
    <name type="common">Branhamella catarrhalis</name>
    <dbReference type="NCBI Taxonomy" id="480"/>
    <lineage>
        <taxon>Bacteria</taxon>
        <taxon>Pseudomonadati</taxon>
        <taxon>Pseudomonadota</taxon>
        <taxon>Gammaproteobacteria</taxon>
        <taxon>Moraxellales</taxon>
        <taxon>Moraxellaceae</taxon>
        <taxon>Moraxella</taxon>
    </lineage>
</organism>
<feature type="transmembrane region" description="Helical" evidence="8">
    <location>
        <begin position="266"/>
        <end position="283"/>
    </location>
</feature>
<dbReference type="InterPro" id="IPR003804">
    <property type="entry name" value="Lactate_perm"/>
</dbReference>
<feature type="transmembrane region" description="Helical" evidence="8">
    <location>
        <begin position="573"/>
        <end position="591"/>
    </location>
</feature>
<evidence type="ECO:0000256" key="1">
    <source>
        <dbReference type="ARBA" id="ARBA00004651"/>
    </source>
</evidence>
<feature type="transmembrane region" description="Helical" evidence="8">
    <location>
        <begin position="358"/>
        <end position="378"/>
    </location>
</feature>